<keyword evidence="6" id="KW-0238">DNA-binding</keyword>
<evidence type="ECO:0000256" key="5">
    <source>
        <dbReference type="ARBA" id="ARBA00022747"/>
    </source>
</evidence>
<dbReference type="SUPFAM" id="SSF53335">
    <property type="entry name" value="S-adenosyl-L-methionine-dependent methyltransferases"/>
    <property type="match status" value="1"/>
</dbReference>
<gene>
    <name evidence="9" type="ORF">DK849_02050</name>
</gene>
<keyword evidence="3" id="KW-0808">Transferase</keyword>
<evidence type="ECO:0000256" key="6">
    <source>
        <dbReference type="ARBA" id="ARBA00023125"/>
    </source>
</evidence>
<dbReference type="Proteomes" id="UP000249865">
    <property type="component" value="Chromosome"/>
</dbReference>
<keyword evidence="4" id="KW-0949">S-adenosyl-L-methionine</keyword>
<keyword evidence="5" id="KW-0680">Restriction system</keyword>
<dbReference type="KEGG" id="mclo:DK849_02050"/>
<dbReference type="OrthoDB" id="32195at2"/>
<dbReference type="PANTHER" id="PTHR33841:SF6">
    <property type="entry name" value="TYPE II METHYLTRANSFERASE M.HINDII"/>
    <property type="match status" value="1"/>
</dbReference>
<dbReference type="InterPro" id="IPR002052">
    <property type="entry name" value="DNA_methylase_N6_adenine_CS"/>
</dbReference>
<evidence type="ECO:0000313" key="10">
    <source>
        <dbReference type="Proteomes" id="UP000249865"/>
    </source>
</evidence>
<dbReference type="CDD" id="cd02440">
    <property type="entry name" value="AdoMet_MTases"/>
    <property type="match status" value="1"/>
</dbReference>
<keyword evidence="10" id="KW-1185">Reference proteome</keyword>
<dbReference type="Pfam" id="PF07669">
    <property type="entry name" value="Eco57I"/>
    <property type="match status" value="1"/>
</dbReference>
<accession>A0A2Z4LNA0</accession>
<dbReference type="GO" id="GO:0009007">
    <property type="term" value="F:site-specific DNA-methyltransferase (adenine-specific) activity"/>
    <property type="evidence" value="ECO:0007669"/>
    <property type="project" value="UniProtKB-EC"/>
</dbReference>
<evidence type="ECO:0000256" key="3">
    <source>
        <dbReference type="ARBA" id="ARBA00022679"/>
    </source>
</evidence>
<dbReference type="REBASE" id="298108">
    <property type="entry name" value="M.Mcl10199AV"/>
</dbReference>
<comment type="catalytic activity">
    <reaction evidence="7">
        <text>a 2'-deoxyadenosine in DNA + S-adenosyl-L-methionine = an N(6)-methyl-2'-deoxyadenosine in DNA + S-adenosyl-L-homocysteine + H(+)</text>
        <dbReference type="Rhea" id="RHEA:15197"/>
        <dbReference type="Rhea" id="RHEA-COMP:12418"/>
        <dbReference type="Rhea" id="RHEA-COMP:12419"/>
        <dbReference type="ChEBI" id="CHEBI:15378"/>
        <dbReference type="ChEBI" id="CHEBI:57856"/>
        <dbReference type="ChEBI" id="CHEBI:59789"/>
        <dbReference type="ChEBI" id="CHEBI:90615"/>
        <dbReference type="ChEBI" id="CHEBI:90616"/>
        <dbReference type="EC" id="2.1.1.72"/>
    </reaction>
</comment>
<dbReference type="GO" id="GO:0032259">
    <property type="term" value="P:methylation"/>
    <property type="evidence" value="ECO:0007669"/>
    <property type="project" value="UniProtKB-KW"/>
</dbReference>
<dbReference type="InterPro" id="IPR050953">
    <property type="entry name" value="N4_N6_ade-DNA_methylase"/>
</dbReference>
<reference evidence="10" key="1">
    <citation type="submission" date="2018-06" db="EMBL/GenBank/DDBJ databases">
        <title>Complete genome sequences of Mycoplasma anatis, M. anseris and M. cloacale type strains.</title>
        <authorList>
            <person name="Grozner D."/>
            <person name="Forro B."/>
            <person name="Sulyok K.M."/>
            <person name="Marton S."/>
            <person name="Kreizinger Z."/>
            <person name="Banyai K."/>
            <person name="Gyuranecz M."/>
        </authorList>
    </citation>
    <scope>NUCLEOTIDE SEQUENCE [LARGE SCALE GENOMIC DNA]</scope>
    <source>
        <strain evidence="10">NCTC 10199</strain>
    </source>
</reference>
<dbReference type="PROSITE" id="PS00092">
    <property type="entry name" value="N6_MTASE"/>
    <property type="match status" value="1"/>
</dbReference>
<sequence length="452" mass="53035">MSKEKGQVFTPNWIVKEMIKFCDIDDITKIKIIDNSCGDGAFICEIVRQIIYKKPTNLKKILENNIVGIELDEMAYNQCLNNLKEIEKQHKLPKIKWNINNNNTLKIYKNYKNKFDLVIGNPPYVRIHNTVEDLSEFEFCKKGMTDLFLAFYEIGIKMLKPNGKLCYINPSSIFNSKAAEIARKKILELKILTKVINFKHTQLFEKITTYSTILLLNKNNKSKTIKYFENDFNNPAILTYGEFNINDSWYFDKSLERLRMLKNIITNTKTKKYTVKNGVATLCDEVLINDSIPCSKYTINIIKGSTLKESKTLFLYDDDFVPIDFNNIPQNIKEYLLKNKEKLQNRDLENKDIWWIYGRTQSIKDKNFIKLCINTTIKDLKTIKTKIIKKGELIYSGLYINIYNENEIQKIQDLIINQNFIDYISVLGKYKSGGYYTFNTKDLSNYLNYYAN</sequence>
<evidence type="ECO:0000313" key="9">
    <source>
        <dbReference type="EMBL" id="AWX42838.1"/>
    </source>
</evidence>
<protein>
    <recommendedName>
        <fullName evidence="1">site-specific DNA-methyltransferase (adenine-specific)</fullName>
        <ecNumber evidence="1">2.1.1.72</ecNumber>
    </recommendedName>
</protein>
<evidence type="ECO:0000259" key="8">
    <source>
        <dbReference type="Pfam" id="PF07669"/>
    </source>
</evidence>
<evidence type="ECO:0000256" key="4">
    <source>
        <dbReference type="ARBA" id="ARBA00022691"/>
    </source>
</evidence>
<dbReference type="Gene3D" id="3.40.50.150">
    <property type="entry name" value="Vaccinia Virus protein VP39"/>
    <property type="match status" value="1"/>
</dbReference>
<dbReference type="EC" id="2.1.1.72" evidence="1"/>
<dbReference type="EMBL" id="CP030103">
    <property type="protein sequence ID" value="AWX42838.1"/>
    <property type="molecule type" value="Genomic_DNA"/>
</dbReference>
<keyword evidence="2" id="KW-0489">Methyltransferase</keyword>
<dbReference type="PRINTS" id="PR00507">
    <property type="entry name" value="N12N6MTFRASE"/>
</dbReference>
<dbReference type="RefSeq" id="WP_029330300.1">
    <property type="nucleotide sequence ID" value="NZ_CP030103.1"/>
</dbReference>
<dbReference type="GO" id="GO:0009307">
    <property type="term" value="P:DNA restriction-modification system"/>
    <property type="evidence" value="ECO:0007669"/>
    <property type="project" value="UniProtKB-KW"/>
</dbReference>
<dbReference type="REBASE" id="257155">
    <property type="entry name" value="M.Mcl10199ORF2050P"/>
</dbReference>
<dbReference type="AlphaFoldDB" id="A0A2Z4LNA0"/>
<dbReference type="GO" id="GO:0003677">
    <property type="term" value="F:DNA binding"/>
    <property type="evidence" value="ECO:0007669"/>
    <property type="project" value="UniProtKB-KW"/>
</dbReference>
<proteinExistence type="predicted"/>
<feature type="domain" description="Type II methyltransferase M.TaqI-like" evidence="8">
    <location>
        <begin position="76"/>
        <end position="204"/>
    </location>
</feature>
<name>A0A2Z4LNA0_9BACT</name>
<evidence type="ECO:0000256" key="1">
    <source>
        <dbReference type="ARBA" id="ARBA00011900"/>
    </source>
</evidence>
<dbReference type="InterPro" id="IPR011639">
    <property type="entry name" value="MethylTrfase_TaqI-like_dom"/>
</dbReference>
<organism evidence="9 10">
    <name type="scientific">Metamycoplasma cloacale</name>
    <dbReference type="NCBI Taxonomy" id="92401"/>
    <lineage>
        <taxon>Bacteria</taxon>
        <taxon>Bacillati</taxon>
        <taxon>Mycoplasmatota</taxon>
        <taxon>Mycoplasmoidales</taxon>
        <taxon>Metamycoplasmataceae</taxon>
        <taxon>Metamycoplasma</taxon>
    </lineage>
</organism>
<evidence type="ECO:0000256" key="7">
    <source>
        <dbReference type="ARBA" id="ARBA00047942"/>
    </source>
</evidence>
<dbReference type="PANTHER" id="PTHR33841">
    <property type="entry name" value="DNA METHYLTRANSFERASE YEEA-RELATED"/>
    <property type="match status" value="1"/>
</dbReference>
<evidence type="ECO:0000256" key="2">
    <source>
        <dbReference type="ARBA" id="ARBA00022603"/>
    </source>
</evidence>
<dbReference type="InterPro" id="IPR029063">
    <property type="entry name" value="SAM-dependent_MTases_sf"/>
</dbReference>